<protein>
    <recommendedName>
        <fullName evidence="9">Polysaccharide biosynthesis protein</fullName>
    </recommendedName>
</protein>
<gene>
    <name evidence="7" type="ORF">CWS72_15780</name>
</gene>
<keyword evidence="8" id="KW-1185">Reference proteome</keyword>
<dbReference type="InterPro" id="IPR050833">
    <property type="entry name" value="Poly_Biosynth_Transport"/>
</dbReference>
<feature type="transmembrane region" description="Helical" evidence="6">
    <location>
        <begin position="441"/>
        <end position="459"/>
    </location>
</feature>
<feature type="transmembrane region" description="Helical" evidence="6">
    <location>
        <begin position="129"/>
        <end position="149"/>
    </location>
</feature>
<feature type="transmembrane region" description="Helical" evidence="6">
    <location>
        <begin position="225"/>
        <end position="242"/>
    </location>
</feature>
<comment type="subcellular location">
    <subcellularLocation>
        <location evidence="1">Cell membrane</location>
        <topology evidence="1">Multi-pass membrane protein</topology>
    </subcellularLocation>
</comment>
<feature type="transmembrane region" description="Helical" evidence="6">
    <location>
        <begin position="307"/>
        <end position="326"/>
    </location>
</feature>
<sequence length="504" mass="54242">MLSVSRNVFASIFARIWSGVMQFAFTPVYVALLKPEAYGLVGIYSTLLVSTLFLDQCVSPVLARELGRLGSREGTASEMRNLLRSLEVLSLATGSLVGVMVYLAAPYIGGHWINAGGLPRDEVTSALRLMGLVIACQWPNNLYCAGFIGLHRQDQATNLRILFTTLQWAGAAVLLWGVAPSITLLLSWQAANFALFSAMLARRLWRLMPKASASPRFDGRKLRSVGRFALGTLVIGMLASLLTQADKLLVSKYIPLDQFAAYSLAFTLASPITLLVAQPVGSALMPHFSRLISGGDRSGLAREYHRWAQTISVLALPMAGALATFGKPLTMLWLGRGSPLVDPLAILLPWVAAGTLVNTVLMTPYVLQIAAGWTRLAIFKNVVALTLFLPTLVIGVPRFGPLMGVWGWLAVNLGCYLIEAPLMHRRLLTGELGAWWGRDTLLPMVVTALLFGGSGLLAAPDQSVWSGLAQATSTAGLVLAVLVALLPYPRAQAGALLRRLAAAR</sequence>
<feature type="transmembrane region" description="Helical" evidence="6">
    <location>
        <begin position="346"/>
        <end position="366"/>
    </location>
</feature>
<keyword evidence="5 6" id="KW-0472">Membrane</keyword>
<comment type="caution">
    <text evidence="7">The sequence shown here is derived from an EMBL/GenBank/DDBJ whole genome shotgun (WGS) entry which is preliminary data.</text>
</comment>
<keyword evidence="3 6" id="KW-0812">Transmembrane</keyword>
<organism evidence="7 8">
    <name type="scientific">Telmatospirillum siberiense</name>
    <dbReference type="NCBI Taxonomy" id="382514"/>
    <lineage>
        <taxon>Bacteria</taxon>
        <taxon>Pseudomonadati</taxon>
        <taxon>Pseudomonadota</taxon>
        <taxon>Alphaproteobacteria</taxon>
        <taxon>Rhodospirillales</taxon>
        <taxon>Rhodospirillaceae</taxon>
        <taxon>Telmatospirillum</taxon>
    </lineage>
</organism>
<proteinExistence type="predicted"/>
<keyword evidence="4 6" id="KW-1133">Transmembrane helix</keyword>
<dbReference type="Proteomes" id="UP000233293">
    <property type="component" value="Unassembled WGS sequence"/>
</dbReference>
<dbReference type="GO" id="GO:0005886">
    <property type="term" value="C:plasma membrane"/>
    <property type="evidence" value="ECO:0007669"/>
    <property type="project" value="UniProtKB-SubCell"/>
</dbReference>
<dbReference type="OrthoDB" id="4688147at2"/>
<evidence type="ECO:0000256" key="5">
    <source>
        <dbReference type="ARBA" id="ARBA00023136"/>
    </source>
</evidence>
<dbReference type="EMBL" id="PIUM01000019">
    <property type="protein sequence ID" value="PKU23529.1"/>
    <property type="molecule type" value="Genomic_DNA"/>
</dbReference>
<feature type="transmembrane region" description="Helical" evidence="6">
    <location>
        <begin position="12"/>
        <end position="32"/>
    </location>
</feature>
<dbReference type="RefSeq" id="WP_101251592.1">
    <property type="nucleotide sequence ID" value="NZ_PIUM01000019.1"/>
</dbReference>
<keyword evidence="2" id="KW-1003">Cell membrane</keyword>
<feature type="transmembrane region" description="Helical" evidence="6">
    <location>
        <begin position="185"/>
        <end position="205"/>
    </location>
</feature>
<name>A0A2N3PSZ7_9PROT</name>
<feature type="transmembrane region" description="Helical" evidence="6">
    <location>
        <begin position="378"/>
        <end position="396"/>
    </location>
</feature>
<evidence type="ECO:0000256" key="6">
    <source>
        <dbReference type="SAM" id="Phobius"/>
    </source>
</evidence>
<dbReference type="Pfam" id="PF13440">
    <property type="entry name" value="Polysacc_synt_3"/>
    <property type="match status" value="1"/>
</dbReference>
<evidence type="ECO:0000256" key="4">
    <source>
        <dbReference type="ARBA" id="ARBA00022989"/>
    </source>
</evidence>
<evidence type="ECO:0000256" key="2">
    <source>
        <dbReference type="ARBA" id="ARBA00022475"/>
    </source>
</evidence>
<feature type="transmembrane region" description="Helical" evidence="6">
    <location>
        <begin position="88"/>
        <end position="109"/>
    </location>
</feature>
<dbReference type="PANTHER" id="PTHR30250">
    <property type="entry name" value="PST FAMILY PREDICTED COLANIC ACID TRANSPORTER"/>
    <property type="match status" value="1"/>
</dbReference>
<accession>A0A2N3PSZ7</accession>
<feature type="transmembrane region" description="Helical" evidence="6">
    <location>
        <begin position="38"/>
        <end position="63"/>
    </location>
</feature>
<dbReference type="PANTHER" id="PTHR30250:SF26">
    <property type="entry name" value="PSMA PROTEIN"/>
    <property type="match status" value="1"/>
</dbReference>
<evidence type="ECO:0000256" key="3">
    <source>
        <dbReference type="ARBA" id="ARBA00022692"/>
    </source>
</evidence>
<evidence type="ECO:0000256" key="1">
    <source>
        <dbReference type="ARBA" id="ARBA00004651"/>
    </source>
</evidence>
<feature type="transmembrane region" description="Helical" evidence="6">
    <location>
        <begin position="161"/>
        <end position="179"/>
    </location>
</feature>
<dbReference type="AlphaFoldDB" id="A0A2N3PSZ7"/>
<reference evidence="8" key="1">
    <citation type="submission" date="2017-12" db="EMBL/GenBank/DDBJ databases">
        <title>Draft genome sequence of Telmatospirillum siberiense 26-4b1T, an acidotolerant peatland alphaproteobacterium potentially involved in sulfur cycling.</title>
        <authorList>
            <person name="Hausmann B."/>
            <person name="Pjevac P."/>
            <person name="Schreck K."/>
            <person name="Herbold C.W."/>
            <person name="Daims H."/>
            <person name="Wagner M."/>
            <person name="Pester M."/>
            <person name="Loy A."/>
        </authorList>
    </citation>
    <scope>NUCLEOTIDE SEQUENCE [LARGE SCALE GENOMIC DNA]</scope>
    <source>
        <strain evidence="8">26-4b1</strain>
    </source>
</reference>
<evidence type="ECO:0008006" key="9">
    <source>
        <dbReference type="Google" id="ProtNLM"/>
    </source>
</evidence>
<feature type="transmembrane region" description="Helical" evidence="6">
    <location>
        <begin position="262"/>
        <end position="286"/>
    </location>
</feature>
<feature type="transmembrane region" description="Helical" evidence="6">
    <location>
        <begin position="402"/>
        <end position="420"/>
    </location>
</feature>
<feature type="transmembrane region" description="Helical" evidence="6">
    <location>
        <begin position="465"/>
        <end position="488"/>
    </location>
</feature>
<evidence type="ECO:0000313" key="7">
    <source>
        <dbReference type="EMBL" id="PKU23529.1"/>
    </source>
</evidence>
<evidence type="ECO:0000313" key="8">
    <source>
        <dbReference type="Proteomes" id="UP000233293"/>
    </source>
</evidence>